<dbReference type="EMBL" id="BEXD01000136">
    <property type="protein sequence ID" value="GBB84634.1"/>
    <property type="molecule type" value="Genomic_DNA"/>
</dbReference>
<evidence type="ECO:0000313" key="2">
    <source>
        <dbReference type="EMBL" id="GBB84634.1"/>
    </source>
</evidence>
<organism evidence="2 3">
    <name type="scientific">Rhizophagus clarus</name>
    <dbReference type="NCBI Taxonomy" id="94130"/>
    <lineage>
        <taxon>Eukaryota</taxon>
        <taxon>Fungi</taxon>
        <taxon>Fungi incertae sedis</taxon>
        <taxon>Mucoromycota</taxon>
        <taxon>Glomeromycotina</taxon>
        <taxon>Glomeromycetes</taxon>
        <taxon>Glomerales</taxon>
        <taxon>Glomeraceae</taxon>
        <taxon>Rhizophagus</taxon>
    </lineage>
</organism>
<dbReference type="Gene3D" id="1.10.510.10">
    <property type="entry name" value="Transferase(Phosphotransferase) domain 1"/>
    <property type="match status" value="1"/>
</dbReference>
<dbReference type="Pfam" id="PF07714">
    <property type="entry name" value="PK_Tyr_Ser-Thr"/>
    <property type="match status" value="1"/>
</dbReference>
<keyword evidence="3" id="KW-1185">Reference proteome</keyword>
<dbReference type="InterPro" id="IPR000719">
    <property type="entry name" value="Prot_kinase_dom"/>
</dbReference>
<evidence type="ECO:0000259" key="1">
    <source>
        <dbReference type="PROSITE" id="PS50011"/>
    </source>
</evidence>
<dbReference type="GO" id="GO:0005524">
    <property type="term" value="F:ATP binding"/>
    <property type="evidence" value="ECO:0007669"/>
    <property type="project" value="InterPro"/>
</dbReference>
<gene>
    <name evidence="2" type="ORF">RclHR1_01120022</name>
</gene>
<dbReference type="InterPro" id="IPR001245">
    <property type="entry name" value="Ser-Thr/Tyr_kinase_cat_dom"/>
</dbReference>
<protein>
    <recommendedName>
        <fullName evidence="1">Protein kinase domain-containing protein</fullName>
    </recommendedName>
</protein>
<dbReference type="InterPro" id="IPR051681">
    <property type="entry name" value="Ser/Thr_Kinases-Pseudokinases"/>
</dbReference>
<comment type="caution">
    <text evidence="2">The sequence shown here is derived from an EMBL/GenBank/DDBJ whole genome shotgun (WGS) entry which is preliminary data.</text>
</comment>
<dbReference type="Proteomes" id="UP000247702">
    <property type="component" value="Unassembled WGS sequence"/>
</dbReference>
<evidence type="ECO:0000313" key="3">
    <source>
        <dbReference type="Proteomes" id="UP000247702"/>
    </source>
</evidence>
<dbReference type="GO" id="GO:0004674">
    <property type="term" value="F:protein serine/threonine kinase activity"/>
    <property type="evidence" value="ECO:0007669"/>
    <property type="project" value="TreeGrafter"/>
</dbReference>
<sequence>MIMWELTTGCKPFANADHNIHLIYEINDGRRPEITSDTPECFASLMKRCWDTDPSKRPLMTEITEMFSNWYYKNEFVGQFEQAESKSLELIQLGQLGPEFSEKPHPGAIYTSRSINSILTSSSTHSLCSFNVI</sequence>
<dbReference type="PROSITE" id="PS50011">
    <property type="entry name" value="PROTEIN_KINASE_DOM"/>
    <property type="match status" value="1"/>
</dbReference>
<name>A0A2Z6QIL0_9GLOM</name>
<dbReference type="AlphaFoldDB" id="A0A2Z6QIL0"/>
<dbReference type="PANTHER" id="PTHR44329">
    <property type="entry name" value="SERINE/THREONINE-PROTEIN KINASE TNNI3K-RELATED"/>
    <property type="match status" value="1"/>
</dbReference>
<proteinExistence type="predicted"/>
<dbReference type="SUPFAM" id="SSF56112">
    <property type="entry name" value="Protein kinase-like (PK-like)"/>
    <property type="match status" value="1"/>
</dbReference>
<reference evidence="2 3" key="1">
    <citation type="submission" date="2017-11" db="EMBL/GenBank/DDBJ databases">
        <title>The genome of Rhizophagus clarus HR1 reveals common genetic basis of auxotrophy among arbuscular mycorrhizal fungi.</title>
        <authorList>
            <person name="Kobayashi Y."/>
        </authorList>
    </citation>
    <scope>NUCLEOTIDE SEQUENCE [LARGE SCALE GENOMIC DNA]</scope>
    <source>
        <strain evidence="2 3">HR1</strain>
    </source>
</reference>
<accession>A0A2Z6QIL0</accession>
<feature type="domain" description="Protein kinase" evidence="1">
    <location>
        <begin position="1"/>
        <end position="77"/>
    </location>
</feature>
<dbReference type="InterPro" id="IPR011009">
    <property type="entry name" value="Kinase-like_dom_sf"/>
</dbReference>